<proteinExistence type="inferred from homology"/>
<evidence type="ECO:0000259" key="7">
    <source>
        <dbReference type="Pfam" id="PF00327"/>
    </source>
</evidence>
<comment type="similarity">
    <text evidence="1">Belongs to the universal ribosomal protein uL30 family.</text>
</comment>
<dbReference type="FunFam" id="3.30.1390.20:FF:000003">
    <property type="entry name" value="60S ribosomal protein L7"/>
    <property type="match status" value="1"/>
</dbReference>
<feature type="domain" description="Large ribosomal subunit protein uL30-like ferredoxin-like fold" evidence="7">
    <location>
        <begin position="95"/>
        <end position="145"/>
    </location>
</feature>
<dbReference type="InterPro" id="IPR035808">
    <property type="entry name" value="Ribosomal_uL30_euk_arc"/>
</dbReference>
<dbReference type="FunFam" id="3.30.1390.20:FF:000002">
    <property type="entry name" value="60S ribosomal protein L7"/>
    <property type="match status" value="1"/>
</dbReference>
<dbReference type="Proteomes" id="UP000078046">
    <property type="component" value="Unassembled WGS sequence"/>
</dbReference>
<protein>
    <recommendedName>
        <fullName evidence="4">Large ribosomal subunit protein uL30</fullName>
    </recommendedName>
    <alternativeName>
        <fullName evidence="5">60S ribosomal protein L7</fullName>
    </alternativeName>
</protein>
<evidence type="ECO:0000259" key="8">
    <source>
        <dbReference type="Pfam" id="PF08079"/>
    </source>
</evidence>
<dbReference type="SUPFAM" id="SSF55129">
    <property type="entry name" value="Ribosomal protein L30p/L7e"/>
    <property type="match status" value="1"/>
</dbReference>
<name>A0A177B4W0_9BILA</name>
<accession>A0A177B4W0</accession>
<keyword evidence="3" id="KW-0687">Ribonucleoprotein</keyword>
<dbReference type="PANTHER" id="PTHR11524">
    <property type="entry name" value="60S RIBOSOMAL PROTEIN L7"/>
    <property type="match status" value="1"/>
</dbReference>
<evidence type="ECO:0000256" key="2">
    <source>
        <dbReference type="ARBA" id="ARBA00022980"/>
    </source>
</evidence>
<comment type="caution">
    <text evidence="9">The sequence shown here is derived from an EMBL/GenBank/DDBJ whole genome shotgun (WGS) entry which is preliminary data.</text>
</comment>
<dbReference type="GO" id="GO:0000463">
    <property type="term" value="P:maturation of LSU-rRNA from tricistronic rRNA transcript (SSU-rRNA, 5.8S rRNA, LSU-rRNA)"/>
    <property type="evidence" value="ECO:0007669"/>
    <property type="project" value="TreeGrafter"/>
</dbReference>
<dbReference type="InterPro" id="IPR012988">
    <property type="entry name" value="Ribosomal_uL30_N_euk"/>
</dbReference>
<dbReference type="Pfam" id="PF00327">
    <property type="entry name" value="Ribosomal_L30"/>
    <property type="match status" value="1"/>
</dbReference>
<dbReference type="PROSITE" id="PS00634">
    <property type="entry name" value="RIBOSOMAL_L30"/>
    <property type="match status" value="1"/>
</dbReference>
<evidence type="ECO:0000256" key="3">
    <source>
        <dbReference type="ARBA" id="ARBA00023274"/>
    </source>
</evidence>
<dbReference type="PANTHER" id="PTHR11524:SF16">
    <property type="entry name" value="LARGE RIBOSOMAL SUBUNIT PROTEIN UL30"/>
    <property type="match status" value="1"/>
</dbReference>
<dbReference type="InterPro" id="IPR005998">
    <property type="entry name" value="Ribosomal_uL30_euk"/>
</dbReference>
<dbReference type="GO" id="GO:0003723">
    <property type="term" value="F:RNA binding"/>
    <property type="evidence" value="ECO:0007669"/>
    <property type="project" value="InterPro"/>
</dbReference>
<dbReference type="NCBIfam" id="TIGR01310">
    <property type="entry name" value="uL30_euk"/>
    <property type="match status" value="1"/>
</dbReference>
<dbReference type="CDD" id="cd01657">
    <property type="entry name" value="Ribosomal_L7_archeal_euk"/>
    <property type="match status" value="1"/>
</dbReference>
<keyword evidence="6" id="KW-0175">Coiled coil</keyword>
<evidence type="ECO:0000256" key="6">
    <source>
        <dbReference type="SAM" id="Coils"/>
    </source>
</evidence>
<evidence type="ECO:0000256" key="1">
    <source>
        <dbReference type="ARBA" id="ARBA00007594"/>
    </source>
</evidence>
<dbReference type="OrthoDB" id="28644at2759"/>
<evidence type="ECO:0000313" key="9">
    <source>
        <dbReference type="EMBL" id="OAF68693.1"/>
    </source>
</evidence>
<reference evidence="9 10" key="1">
    <citation type="submission" date="2016-04" db="EMBL/GenBank/DDBJ databases">
        <title>The genome of Intoshia linei affirms orthonectids as highly simplified spiralians.</title>
        <authorList>
            <person name="Mikhailov K.V."/>
            <person name="Slusarev G.S."/>
            <person name="Nikitin M.A."/>
            <person name="Logacheva M.D."/>
            <person name="Penin A."/>
            <person name="Aleoshin V."/>
            <person name="Panchin Y.V."/>
        </authorList>
    </citation>
    <scope>NUCLEOTIDE SEQUENCE [LARGE SCALE GENOMIC DNA]</scope>
    <source>
        <strain evidence="9">Intl2013</strain>
        <tissue evidence="9">Whole animal</tissue>
    </source>
</reference>
<feature type="domain" description="Large ribosomal subunit protein uL30 N-terminal eukaryotes" evidence="8">
    <location>
        <begin position="19"/>
        <end position="89"/>
    </location>
</feature>
<gene>
    <name evidence="9" type="ORF">A3Q56_03565</name>
</gene>
<dbReference type="GO" id="GO:0003735">
    <property type="term" value="F:structural constituent of ribosome"/>
    <property type="evidence" value="ECO:0007669"/>
    <property type="project" value="TreeGrafter"/>
</dbReference>
<dbReference type="InterPro" id="IPR018038">
    <property type="entry name" value="Ribosomal_uL30_CS"/>
</dbReference>
<evidence type="ECO:0000256" key="4">
    <source>
        <dbReference type="ARBA" id="ARBA00040575"/>
    </source>
</evidence>
<keyword evidence="10" id="KW-1185">Reference proteome</keyword>
<dbReference type="InterPro" id="IPR016082">
    <property type="entry name" value="Ribosomal_uL30_ferredoxin-like"/>
</dbReference>
<dbReference type="GO" id="GO:0022625">
    <property type="term" value="C:cytosolic large ribosomal subunit"/>
    <property type="evidence" value="ECO:0007669"/>
    <property type="project" value="TreeGrafter"/>
</dbReference>
<dbReference type="EMBL" id="LWCA01000402">
    <property type="protein sequence ID" value="OAF68693.1"/>
    <property type="molecule type" value="Genomic_DNA"/>
</dbReference>
<feature type="coiled-coil region" evidence="6">
    <location>
        <begin position="52"/>
        <end position="79"/>
    </location>
</feature>
<organism evidence="9 10">
    <name type="scientific">Intoshia linei</name>
    <dbReference type="NCBI Taxonomy" id="1819745"/>
    <lineage>
        <taxon>Eukaryota</taxon>
        <taxon>Metazoa</taxon>
        <taxon>Spiralia</taxon>
        <taxon>Lophotrochozoa</taxon>
        <taxon>Mesozoa</taxon>
        <taxon>Orthonectida</taxon>
        <taxon>Rhopaluridae</taxon>
        <taxon>Intoshia</taxon>
    </lineage>
</organism>
<keyword evidence="2" id="KW-0689">Ribosomal protein</keyword>
<dbReference type="Pfam" id="PF08079">
    <property type="entry name" value="Ribosomal_L30_N"/>
    <property type="match status" value="1"/>
</dbReference>
<evidence type="ECO:0000313" key="10">
    <source>
        <dbReference type="Proteomes" id="UP000078046"/>
    </source>
</evidence>
<evidence type="ECO:0000256" key="5">
    <source>
        <dbReference type="ARBA" id="ARBA00041271"/>
    </source>
</evidence>
<dbReference type="InterPro" id="IPR039699">
    <property type="entry name" value="Ribosomal_uL30"/>
</dbReference>
<sequence>MSLAKVSTKSKLVGNVPTVPETLLKNRKKRLNAVREHKLSLIKSNIHKGIRRDQIFKRAEKYAKEYRDMEKETMRLKRQARQNGNYYVEGEPKFVFVLRIAGINGLHPKPRKILQLLRLRQINNGIFIRMNKATKQMLRLVEPYVTWGEVNLKSVKELIYKRGFANVKNCRIPISTNKIIEENLGVYNIICIEDLVKEIYTVGPYFKEVSNFLWYFKLNSPNGGWTKKRKHFVEGGDFGNREHHINELLRKMV</sequence>
<dbReference type="AlphaFoldDB" id="A0A177B4W0"/>
<dbReference type="InterPro" id="IPR036919">
    <property type="entry name" value="Ribo_uL30_ferredoxin-like_sf"/>
</dbReference>
<dbReference type="Gene3D" id="3.30.1390.20">
    <property type="entry name" value="Ribosomal protein L30, ferredoxin-like fold domain"/>
    <property type="match status" value="2"/>
</dbReference>